<feature type="region of interest" description="Disordered" evidence="13">
    <location>
        <begin position="276"/>
        <end position="364"/>
    </location>
</feature>
<feature type="compositionally biased region" description="Polar residues" evidence="13">
    <location>
        <begin position="300"/>
        <end position="316"/>
    </location>
</feature>
<feature type="compositionally biased region" description="Basic and acidic residues" evidence="13">
    <location>
        <begin position="290"/>
        <end position="299"/>
    </location>
</feature>
<dbReference type="Proteomes" id="UP000054725">
    <property type="component" value="Unassembled WGS sequence"/>
</dbReference>
<evidence type="ECO:0000256" key="2">
    <source>
        <dbReference type="ARBA" id="ARBA00004117"/>
    </source>
</evidence>
<evidence type="ECO:0000256" key="3">
    <source>
        <dbReference type="ARBA" id="ARBA00004651"/>
    </source>
</evidence>
<keyword evidence="10 12" id="KW-0975">Bacterial flagellum</keyword>
<accession>A0A0W0X4B8</accession>
<evidence type="ECO:0000256" key="11">
    <source>
        <dbReference type="ARBA" id="ARBA00025936"/>
    </source>
</evidence>
<dbReference type="EMBL" id="LNYO01000001">
    <property type="protein sequence ID" value="KTD39370.1"/>
    <property type="molecule type" value="Genomic_DNA"/>
</dbReference>
<dbReference type="OrthoDB" id="8554211at2"/>
<keyword evidence="9 14" id="KW-0472">Membrane</keyword>
<reference evidence="17 18" key="1">
    <citation type="submission" date="2015-11" db="EMBL/GenBank/DDBJ databases">
        <title>Genomic analysis of 38 Legionella species identifies large and diverse effector repertoires.</title>
        <authorList>
            <person name="Burstein D."/>
            <person name="Amaro F."/>
            <person name="Zusman T."/>
            <person name="Lifshitz Z."/>
            <person name="Cohen O."/>
            <person name="Gilbert J.A."/>
            <person name="Pupko T."/>
            <person name="Shuman H.A."/>
            <person name="Segal G."/>
        </authorList>
    </citation>
    <scope>NUCLEOTIDE SEQUENCE [LARGE SCALE GENOMIC DNA]</scope>
    <source>
        <strain evidence="17 18">ATCC 49506</strain>
    </source>
</reference>
<evidence type="ECO:0000256" key="8">
    <source>
        <dbReference type="ARBA" id="ARBA00022989"/>
    </source>
</evidence>
<comment type="caution">
    <text evidence="17">The sequence shown here is derived from an EMBL/GenBank/DDBJ whole genome shotgun (WGS) entry which is preliminary data.</text>
</comment>
<evidence type="ECO:0000256" key="9">
    <source>
        <dbReference type="ARBA" id="ARBA00023136"/>
    </source>
</evidence>
<dbReference type="RefSeq" id="WP_058503225.1">
    <property type="nucleotide sequence ID" value="NZ_CAAAIF010000002.1"/>
</dbReference>
<dbReference type="InterPro" id="IPR043427">
    <property type="entry name" value="YscJ/FliF"/>
</dbReference>
<keyword evidence="17" id="KW-0969">Cilium</keyword>
<dbReference type="InterPro" id="IPR006182">
    <property type="entry name" value="FliF_N_dom"/>
</dbReference>
<evidence type="ECO:0000259" key="16">
    <source>
        <dbReference type="Pfam" id="PF08345"/>
    </source>
</evidence>
<dbReference type="NCBIfam" id="TIGR00206">
    <property type="entry name" value="fliF"/>
    <property type="match status" value="1"/>
</dbReference>
<comment type="function">
    <text evidence="1 12">The M ring may be actively involved in energy transduction.</text>
</comment>
<dbReference type="PATRIC" id="fig|45070.6.peg.141"/>
<dbReference type="PIRSF" id="PIRSF004862">
    <property type="entry name" value="FliF"/>
    <property type="match status" value="1"/>
</dbReference>
<dbReference type="PANTHER" id="PTHR30046:SF0">
    <property type="entry name" value="FLAGELLAR M-RING PROTEIN"/>
    <property type="match status" value="1"/>
</dbReference>
<proteinExistence type="inferred from homology"/>
<feature type="compositionally biased region" description="Low complexity" evidence="13">
    <location>
        <begin position="322"/>
        <end position="339"/>
    </location>
</feature>
<evidence type="ECO:0000256" key="4">
    <source>
        <dbReference type="ARBA" id="ARBA00007971"/>
    </source>
</evidence>
<sequence>MALADSASSAAARFADLSIPRQVGLLAGIAASIAIGIAVVLWSREPNYLPLYSDINSRDAAEVIELLQRDRIPFKIDKNLGQIMVTADDIQNARMKLAAEGLPRGTGAGYELFAGNNTFNTSQFMENARYKQALETELARTISQFHDIKSARVHLAIPRESAFVRDNREPSASVFIDVYSGLEIKKQTIASIINLVASSIPNLSASRVTVVDQNGQLLSEGAGQSLFTDTERFMDYRQTLEKQYVQKIQDILTPLLGYGRVRAKVAADIDFTSFEQTQESYNPEQASLRSEQKMEEKRNSGSSASGVPGSLSNTPPANAALQQSKNNQAPQQQGNKNQGQGPGGANQRGPTNPPANSNTNSEDYRTQSTKNFELDKTISHTKNQPGMVKRLTVAVLVDDRQVIDPKTKQKVAKPLTEPELQQIRMLVANTIGINTSRGDSLNVVNSHFVKPDPLPAIPDLHFWQKDSFWSIIKQIAAALFVLGIVFGLFRPLFKNLAGVTKEEKEEEKLGELTYKAQDMLPHASDYESQLSLLRQVVDKEPKRVAQVVKTWVERG</sequence>
<feature type="domain" description="Flagellar M-ring C-terminal" evidence="16">
    <location>
        <begin position="252"/>
        <end position="448"/>
    </location>
</feature>
<evidence type="ECO:0000259" key="15">
    <source>
        <dbReference type="Pfam" id="PF01514"/>
    </source>
</evidence>
<keyword evidence="17" id="KW-0966">Cell projection</keyword>
<dbReference type="Gene3D" id="3.30.300.30">
    <property type="match status" value="1"/>
</dbReference>
<feature type="transmembrane region" description="Helical" evidence="14">
    <location>
        <begin position="468"/>
        <end position="489"/>
    </location>
</feature>
<evidence type="ECO:0000256" key="10">
    <source>
        <dbReference type="ARBA" id="ARBA00023143"/>
    </source>
</evidence>
<comment type="subcellular location">
    <subcellularLocation>
        <location evidence="2 12">Bacterial flagellum basal body</location>
    </subcellularLocation>
    <subcellularLocation>
        <location evidence="3">Cell membrane</location>
        <topology evidence="3">Multi-pass membrane protein</topology>
    </subcellularLocation>
</comment>
<comment type="subunit">
    <text evidence="11">The basal body constitutes a major portion of the flagellar organelle and consists of four rings (L,P,S, and M) mounted on a central rod. The M ring is integral to the inner membrane of the cell and may be connected to the flagellar rod via the S ring. The S (supramembrane ring) lies just distal to the M ring. The L and P rings lie in the outer membrane and the periplasmic space, respectively.</text>
</comment>
<evidence type="ECO:0000256" key="5">
    <source>
        <dbReference type="ARBA" id="ARBA00017949"/>
    </source>
</evidence>
<dbReference type="GO" id="GO:0071973">
    <property type="term" value="P:bacterial-type flagellum-dependent cell motility"/>
    <property type="evidence" value="ECO:0007669"/>
    <property type="project" value="InterPro"/>
</dbReference>
<evidence type="ECO:0000256" key="14">
    <source>
        <dbReference type="SAM" id="Phobius"/>
    </source>
</evidence>
<keyword evidence="7 14" id="KW-0812">Transmembrane</keyword>
<evidence type="ECO:0000256" key="13">
    <source>
        <dbReference type="SAM" id="MobiDB-lite"/>
    </source>
</evidence>
<dbReference type="PRINTS" id="PR01009">
    <property type="entry name" value="FLGMRINGFLIF"/>
</dbReference>
<feature type="domain" description="Flagellar M-ring N-terminal" evidence="15">
    <location>
        <begin position="44"/>
        <end position="219"/>
    </location>
</feature>
<keyword evidence="6" id="KW-1003">Cell membrane</keyword>
<dbReference type="Pfam" id="PF01514">
    <property type="entry name" value="YscJ_FliF"/>
    <property type="match status" value="1"/>
</dbReference>
<name>A0A0W0X4B8_9GAMM</name>
<protein>
    <recommendedName>
        <fullName evidence="5 12">Flagellar M-ring protein</fullName>
    </recommendedName>
</protein>
<keyword evidence="17" id="KW-0282">Flagellum</keyword>
<evidence type="ECO:0000256" key="7">
    <source>
        <dbReference type="ARBA" id="ARBA00022692"/>
    </source>
</evidence>
<dbReference type="Gene3D" id="3.30.70.1530">
    <property type="entry name" value="Hypothetical protein rpa1041"/>
    <property type="match status" value="1"/>
</dbReference>
<gene>
    <name evidence="17" type="primary">fliF_1</name>
    <name evidence="17" type="ORF">Lnau_0137</name>
</gene>
<dbReference type="PANTHER" id="PTHR30046">
    <property type="entry name" value="FLAGELLAR M-RING PROTEIN"/>
    <property type="match status" value="1"/>
</dbReference>
<comment type="similarity">
    <text evidence="4 12">Belongs to the FliF family.</text>
</comment>
<evidence type="ECO:0000256" key="1">
    <source>
        <dbReference type="ARBA" id="ARBA00003820"/>
    </source>
</evidence>
<feature type="transmembrane region" description="Helical" evidence="14">
    <location>
        <begin position="23"/>
        <end position="42"/>
    </location>
</feature>
<evidence type="ECO:0000313" key="18">
    <source>
        <dbReference type="Proteomes" id="UP000054725"/>
    </source>
</evidence>
<dbReference type="InterPro" id="IPR045851">
    <property type="entry name" value="AMP-bd_C_sf"/>
</dbReference>
<dbReference type="STRING" id="45070.Lnau_0137"/>
<feature type="compositionally biased region" description="Polar residues" evidence="13">
    <location>
        <begin position="276"/>
        <end position="289"/>
    </location>
</feature>
<dbReference type="GO" id="GO:0005886">
    <property type="term" value="C:plasma membrane"/>
    <property type="evidence" value="ECO:0007669"/>
    <property type="project" value="UniProtKB-SubCell"/>
</dbReference>
<organism evidence="17 18">
    <name type="scientific">Legionella nautarum</name>
    <dbReference type="NCBI Taxonomy" id="45070"/>
    <lineage>
        <taxon>Bacteria</taxon>
        <taxon>Pseudomonadati</taxon>
        <taxon>Pseudomonadota</taxon>
        <taxon>Gammaproteobacteria</taxon>
        <taxon>Legionellales</taxon>
        <taxon>Legionellaceae</taxon>
        <taxon>Legionella</taxon>
    </lineage>
</organism>
<dbReference type="GO" id="GO:0009431">
    <property type="term" value="C:bacterial-type flagellum basal body, MS ring"/>
    <property type="evidence" value="ECO:0007669"/>
    <property type="project" value="InterPro"/>
</dbReference>
<evidence type="ECO:0000256" key="6">
    <source>
        <dbReference type="ARBA" id="ARBA00022475"/>
    </source>
</evidence>
<dbReference type="InterPro" id="IPR013556">
    <property type="entry name" value="Flag_M-ring_C"/>
</dbReference>
<dbReference type="InterPro" id="IPR000067">
    <property type="entry name" value="FlgMring_FliF"/>
</dbReference>
<dbReference type="GO" id="GO:0003774">
    <property type="term" value="F:cytoskeletal motor activity"/>
    <property type="evidence" value="ECO:0007669"/>
    <property type="project" value="InterPro"/>
</dbReference>
<keyword evidence="8 14" id="KW-1133">Transmembrane helix</keyword>
<evidence type="ECO:0000313" key="17">
    <source>
        <dbReference type="EMBL" id="KTD39370.1"/>
    </source>
</evidence>
<keyword evidence="18" id="KW-1185">Reference proteome</keyword>
<dbReference type="AlphaFoldDB" id="A0A0W0X4B8"/>
<evidence type="ECO:0000256" key="12">
    <source>
        <dbReference type="PIRNR" id="PIRNR004862"/>
    </source>
</evidence>
<dbReference type="Pfam" id="PF08345">
    <property type="entry name" value="YscJ_FliF_C"/>
    <property type="match status" value="1"/>
</dbReference>